<evidence type="ECO:0000256" key="1">
    <source>
        <dbReference type="ARBA" id="ARBA00004613"/>
    </source>
</evidence>
<accession>A0ABD2MZ06</accession>
<keyword evidence="14" id="KW-1185">Reference proteome</keyword>
<comment type="catalytic activity">
    <reaction evidence="7">
        <text>L-dopachrome = 5,6-dihydroxyindole-2-carboxylate</text>
        <dbReference type="Rhea" id="RHEA:13041"/>
        <dbReference type="ChEBI" id="CHEBI:16875"/>
        <dbReference type="ChEBI" id="CHEBI:57509"/>
        <dbReference type="EC" id="5.3.3.12"/>
    </reaction>
</comment>
<dbReference type="GO" id="GO:0005615">
    <property type="term" value="C:extracellular space"/>
    <property type="evidence" value="ECO:0007669"/>
    <property type="project" value="UniProtKB-KW"/>
</dbReference>
<keyword evidence="3" id="KW-0202">Cytokine</keyword>
<dbReference type="Pfam" id="PF01187">
    <property type="entry name" value="MIF"/>
    <property type="match status" value="1"/>
</dbReference>
<evidence type="ECO:0000313" key="14">
    <source>
        <dbReference type="Proteomes" id="UP001516400"/>
    </source>
</evidence>
<dbReference type="GO" id="GO:0005125">
    <property type="term" value="F:cytokine activity"/>
    <property type="evidence" value="ECO:0007669"/>
    <property type="project" value="UniProtKB-KW"/>
</dbReference>
<dbReference type="GO" id="GO:0004167">
    <property type="term" value="F:dopachrome isomerase activity"/>
    <property type="evidence" value="ECO:0007669"/>
    <property type="project" value="UniProtKB-EC"/>
</dbReference>
<organism evidence="13 14">
    <name type="scientific">Cryptolaemus montrouzieri</name>
    <dbReference type="NCBI Taxonomy" id="559131"/>
    <lineage>
        <taxon>Eukaryota</taxon>
        <taxon>Metazoa</taxon>
        <taxon>Ecdysozoa</taxon>
        <taxon>Arthropoda</taxon>
        <taxon>Hexapoda</taxon>
        <taxon>Insecta</taxon>
        <taxon>Pterygota</taxon>
        <taxon>Neoptera</taxon>
        <taxon>Endopterygota</taxon>
        <taxon>Coleoptera</taxon>
        <taxon>Polyphaga</taxon>
        <taxon>Cucujiformia</taxon>
        <taxon>Coccinelloidea</taxon>
        <taxon>Coccinellidae</taxon>
        <taxon>Scymninae</taxon>
        <taxon>Scymnini</taxon>
        <taxon>Cryptolaemus</taxon>
    </lineage>
</organism>
<dbReference type="InterPro" id="IPR014347">
    <property type="entry name" value="Tautomerase/MIF_sf"/>
</dbReference>
<dbReference type="PANTHER" id="PTHR11954:SF6">
    <property type="entry name" value="MACROPHAGE MIGRATION INHIBITORY FACTOR"/>
    <property type="match status" value="1"/>
</dbReference>
<evidence type="ECO:0000256" key="4">
    <source>
        <dbReference type="ARBA" id="ARBA00022525"/>
    </source>
</evidence>
<dbReference type="EC" id="5.3.2.1" evidence="9"/>
<comment type="catalytic activity">
    <reaction evidence="6">
        <text>3-phenylpyruvate = enol-phenylpyruvate</text>
        <dbReference type="Rhea" id="RHEA:17097"/>
        <dbReference type="ChEBI" id="CHEBI:16815"/>
        <dbReference type="ChEBI" id="CHEBI:18005"/>
        <dbReference type="EC" id="5.3.2.1"/>
    </reaction>
</comment>
<evidence type="ECO:0000256" key="5">
    <source>
        <dbReference type="ARBA" id="ARBA00023235"/>
    </source>
</evidence>
<evidence type="ECO:0000256" key="6">
    <source>
        <dbReference type="ARBA" id="ARBA00036735"/>
    </source>
</evidence>
<name>A0ABD2MZ06_9CUCU</name>
<dbReference type="InterPro" id="IPR001398">
    <property type="entry name" value="Macrophage_inhib_fac"/>
</dbReference>
<gene>
    <name evidence="13" type="ORF">HHI36_021933</name>
</gene>
<dbReference type="AlphaFoldDB" id="A0ABD2MZ06"/>
<keyword evidence="4" id="KW-0964">Secreted</keyword>
<protein>
    <recommendedName>
        <fullName evidence="12">L-dopachrome isomerase</fullName>
        <ecNumber evidence="9">5.3.2.1</ecNumber>
        <ecNumber evidence="8">5.3.3.12</ecNumber>
    </recommendedName>
    <alternativeName>
        <fullName evidence="10">L-dopachrome tautomerase</fullName>
    </alternativeName>
    <alternativeName>
        <fullName evidence="11">Phenylpyruvate tautomerase</fullName>
    </alternativeName>
</protein>
<dbReference type="Gene3D" id="3.30.429.10">
    <property type="entry name" value="Macrophage Migration Inhibitory Factor"/>
    <property type="match status" value="1"/>
</dbReference>
<evidence type="ECO:0000256" key="11">
    <source>
        <dbReference type="ARBA" id="ARBA00041912"/>
    </source>
</evidence>
<comment type="similarity">
    <text evidence="2">Belongs to the MIF family.</text>
</comment>
<dbReference type="SUPFAM" id="SSF55331">
    <property type="entry name" value="Tautomerase/MIF"/>
    <property type="match status" value="1"/>
</dbReference>
<keyword evidence="5" id="KW-0413">Isomerase</keyword>
<evidence type="ECO:0000256" key="10">
    <source>
        <dbReference type="ARBA" id="ARBA00041631"/>
    </source>
</evidence>
<dbReference type="GO" id="GO:0050178">
    <property type="term" value="F:phenylpyruvate tautomerase activity"/>
    <property type="evidence" value="ECO:0007669"/>
    <property type="project" value="UniProtKB-EC"/>
</dbReference>
<evidence type="ECO:0000313" key="13">
    <source>
        <dbReference type="EMBL" id="KAL3271447.1"/>
    </source>
</evidence>
<dbReference type="EMBL" id="JABFTP020000042">
    <property type="protein sequence ID" value="KAL3271447.1"/>
    <property type="molecule type" value="Genomic_DNA"/>
</dbReference>
<evidence type="ECO:0000256" key="7">
    <source>
        <dbReference type="ARBA" id="ARBA00036823"/>
    </source>
</evidence>
<comment type="caution">
    <text evidence="13">The sequence shown here is derived from an EMBL/GenBank/DDBJ whole genome shotgun (WGS) entry which is preliminary data.</text>
</comment>
<comment type="subcellular location">
    <subcellularLocation>
        <location evidence="1">Secreted</location>
    </subcellularLocation>
</comment>
<dbReference type="EC" id="5.3.3.12" evidence="8"/>
<dbReference type="Proteomes" id="UP001516400">
    <property type="component" value="Unassembled WGS sequence"/>
</dbReference>
<sequence length="120" mass="12829">MPHLRIETNVPSIKIPKDLPQKLCSTIASSLGKPIGYCVATVVGDVNMSWGGSTDPAAQATLMSIGALGVSENKKHSKAIFEVVEKELGVSKDRMYVSYINAPTSDVGYNGTTFHEIFGN</sequence>
<evidence type="ECO:0000256" key="8">
    <source>
        <dbReference type="ARBA" id="ARBA00038932"/>
    </source>
</evidence>
<evidence type="ECO:0000256" key="12">
    <source>
        <dbReference type="ARBA" id="ARBA00042730"/>
    </source>
</evidence>
<proteinExistence type="inferred from homology"/>
<evidence type="ECO:0000256" key="3">
    <source>
        <dbReference type="ARBA" id="ARBA00022514"/>
    </source>
</evidence>
<evidence type="ECO:0000256" key="2">
    <source>
        <dbReference type="ARBA" id="ARBA00005851"/>
    </source>
</evidence>
<dbReference type="PANTHER" id="PTHR11954">
    <property type="entry name" value="D-DOPACHROME DECARBOXYLASE"/>
    <property type="match status" value="1"/>
</dbReference>
<evidence type="ECO:0000256" key="9">
    <source>
        <dbReference type="ARBA" id="ARBA00039086"/>
    </source>
</evidence>
<reference evidence="13 14" key="1">
    <citation type="journal article" date="2021" name="BMC Biol.">
        <title>Horizontally acquired antibacterial genes associated with adaptive radiation of ladybird beetles.</title>
        <authorList>
            <person name="Li H.S."/>
            <person name="Tang X.F."/>
            <person name="Huang Y.H."/>
            <person name="Xu Z.Y."/>
            <person name="Chen M.L."/>
            <person name="Du X.Y."/>
            <person name="Qiu B.Y."/>
            <person name="Chen P.T."/>
            <person name="Zhang W."/>
            <person name="Slipinski A."/>
            <person name="Escalona H.E."/>
            <person name="Waterhouse R.M."/>
            <person name="Zwick A."/>
            <person name="Pang H."/>
        </authorList>
    </citation>
    <scope>NUCLEOTIDE SEQUENCE [LARGE SCALE GENOMIC DNA]</scope>
    <source>
        <strain evidence="13">SYSU2018</strain>
    </source>
</reference>